<dbReference type="Pfam" id="PF00226">
    <property type="entry name" value="DnaJ"/>
    <property type="match status" value="1"/>
</dbReference>
<dbReference type="PROSITE" id="PS50076">
    <property type="entry name" value="DNAJ_2"/>
    <property type="match status" value="1"/>
</dbReference>
<evidence type="ECO:0000259" key="1">
    <source>
        <dbReference type="PROSITE" id="PS50076"/>
    </source>
</evidence>
<dbReference type="CDD" id="cd06257">
    <property type="entry name" value="DnaJ"/>
    <property type="match status" value="1"/>
</dbReference>
<dbReference type="PRINTS" id="PR00625">
    <property type="entry name" value="JDOMAIN"/>
</dbReference>
<dbReference type="GO" id="GO:0009535">
    <property type="term" value="C:chloroplast thylakoid membrane"/>
    <property type="evidence" value="ECO:0007669"/>
    <property type="project" value="TreeGrafter"/>
</dbReference>
<dbReference type="STRING" id="57577.A0A2K3KM06"/>
<dbReference type="InterPro" id="IPR036869">
    <property type="entry name" value="J_dom_sf"/>
</dbReference>
<proteinExistence type="predicted"/>
<dbReference type="EMBL" id="ASHM01101675">
    <property type="protein sequence ID" value="PNX67310.1"/>
    <property type="molecule type" value="Genomic_DNA"/>
</dbReference>
<dbReference type="InterPro" id="IPR001623">
    <property type="entry name" value="DnaJ_domain"/>
</dbReference>
<dbReference type="Proteomes" id="UP000236291">
    <property type="component" value="Unassembled WGS sequence"/>
</dbReference>
<dbReference type="AlphaFoldDB" id="A0A2K3KM06"/>
<accession>A0A2K3KM06</accession>
<dbReference type="ExpressionAtlas" id="A0A2K3KM06">
    <property type="expression patterns" value="baseline"/>
</dbReference>
<sequence>PPPPSTHSCFCSGINLRSQNNFLSIHSPSPSPFPSTFSNSNSKFSSRRKRFHTVFAASSDYYSTLGVPKSATVKEIKAAYRRLARQYHPDVNKEPGATDKFKEISNAYEYACSSSTSIAKVIS</sequence>
<dbReference type="PANTHER" id="PTHR43096:SF22">
    <property type="entry name" value="MOLECULAR CHAPERONE HSP40_DNAJ FAMILY PROTEIN"/>
    <property type="match status" value="1"/>
</dbReference>
<name>A0A2K3KM06_TRIPR</name>
<dbReference type="GO" id="GO:0051082">
    <property type="term" value="F:unfolded protein binding"/>
    <property type="evidence" value="ECO:0007669"/>
    <property type="project" value="TreeGrafter"/>
</dbReference>
<feature type="non-terminal residue" evidence="2">
    <location>
        <position position="1"/>
    </location>
</feature>
<comment type="caution">
    <text evidence="2">The sequence shown here is derived from an EMBL/GenBank/DDBJ whole genome shotgun (WGS) entry which is preliminary data.</text>
</comment>
<evidence type="ECO:0000313" key="3">
    <source>
        <dbReference type="Proteomes" id="UP000236291"/>
    </source>
</evidence>
<gene>
    <name evidence="2" type="ORF">L195_g055561</name>
</gene>
<dbReference type="Gene3D" id="1.10.287.110">
    <property type="entry name" value="DnaJ domain"/>
    <property type="match status" value="1"/>
</dbReference>
<reference evidence="2 3" key="1">
    <citation type="journal article" date="2014" name="Am. J. Bot.">
        <title>Genome assembly and annotation for red clover (Trifolium pratense; Fabaceae).</title>
        <authorList>
            <person name="Istvanek J."/>
            <person name="Jaros M."/>
            <person name="Krenek A."/>
            <person name="Repkova J."/>
        </authorList>
    </citation>
    <scope>NUCLEOTIDE SEQUENCE [LARGE SCALE GENOMIC DNA]</scope>
    <source>
        <strain evidence="3">cv. Tatra</strain>
        <tissue evidence="2">Young leaves</tissue>
    </source>
</reference>
<dbReference type="GO" id="GO:0042026">
    <property type="term" value="P:protein refolding"/>
    <property type="evidence" value="ECO:0007669"/>
    <property type="project" value="TreeGrafter"/>
</dbReference>
<reference evidence="2 3" key="2">
    <citation type="journal article" date="2017" name="Front. Plant Sci.">
        <title>Gene Classification and Mining of Molecular Markers Useful in Red Clover (Trifolium pratense) Breeding.</title>
        <authorList>
            <person name="Istvanek J."/>
            <person name="Dluhosova J."/>
            <person name="Dluhos P."/>
            <person name="Patkova L."/>
            <person name="Nedelnik J."/>
            <person name="Repkova J."/>
        </authorList>
    </citation>
    <scope>NUCLEOTIDE SEQUENCE [LARGE SCALE GENOMIC DNA]</scope>
    <source>
        <strain evidence="3">cv. Tatra</strain>
        <tissue evidence="2">Young leaves</tissue>
    </source>
</reference>
<evidence type="ECO:0000313" key="2">
    <source>
        <dbReference type="EMBL" id="PNX67310.1"/>
    </source>
</evidence>
<dbReference type="SMART" id="SM00271">
    <property type="entry name" value="DnaJ"/>
    <property type="match status" value="1"/>
</dbReference>
<protein>
    <submittedName>
        <fullName evidence="2">Chaperone protein dnaJ</fullName>
    </submittedName>
</protein>
<dbReference type="SUPFAM" id="SSF46565">
    <property type="entry name" value="Chaperone J-domain"/>
    <property type="match status" value="1"/>
</dbReference>
<feature type="domain" description="J" evidence="1">
    <location>
        <begin position="60"/>
        <end position="116"/>
    </location>
</feature>
<organism evidence="2 3">
    <name type="scientific">Trifolium pratense</name>
    <name type="common">Red clover</name>
    <dbReference type="NCBI Taxonomy" id="57577"/>
    <lineage>
        <taxon>Eukaryota</taxon>
        <taxon>Viridiplantae</taxon>
        <taxon>Streptophyta</taxon>
        <taxon>Embryophyta</taxon>
        <taxon>Tracheophyta</taxon>
        <taxon>Spermatophyta</taxon>
        <taxon>Magnoliopsida</taxon>
        <taxon>eudicotyledons</taxon>
        <taxon>Gunneridae</taxon>
        <taxon>Pentapetalae</taxon>
        <taxon>rosids</taxon>
        <taxon>fabids</taxon>
        <taxon>Fabales</taxon>
        <taxon>Fabaceae</taxon>
        <taxon>Papilionoideae</taxon>
        <taxon>50 kb inversion clade</taxon>
        <taxon>NPAAA clade</taxon>
        <taxon>Hologalegina</taxon>
        <taxon>IRL clade</taxon>
        <taxon>Trifolieae</taxon>
        <taxon>Trifolium</taxon>
    </lineage>
</organism>
<dbReference type="PANTHER" id="PTHR43096">
    <property type="entry name" value="DNAJ HOMOLOG 1, MITOCHONDRIAL-RELATED"/>
    <property type="match status" value="1"/>
</dbReference>